<organism evidence="1 2">
    <name type="scientific">Nostoc flagelliforme CCNUN1</name>
    <dbReference type="NCBI Taxonomy" id="2038116"/>
    <lineage>
        <taxon>Bacteria</taxon>
        <taxon>Bacillati</taxon>
        <taxon>Cyanobacteriota</taxon>
        <taxon>Cyanophyceae</taxon>
        <taxon>Nostocales</taxon>
        <taxon>Nostocaceae</taxon>
        <taxon>Nostoc</taxon>
    </lineage>
</organism>
<dbReference type="AlphaFoldDB" id="A0A2K8SI62"/>
<protein>
    <submittedName>
        <fullName evidence="1">Uncharacterized protein</fullName>
    </submittedName>
</protein>
<dbReference type="EMBL" id="CP024785">
    <property type="protein sequence ID" value="AUB35144.1"/>
    <property type="molecule type" value="Genomic_DNA"/>
</dbReference>
<sequence length="41" mass="4508">MESAIKQIGLRLKLSGAQWNPVNVPSILQLRCAYLNGQLAI</sequence>
<reference evidence="1 2" key="1">
    <citation type="submission" date="2017-11" db="EMBL/GenBank/DDBJ databases">
        <title>Complete genome of a free-living desiccation-tolerant cyanobacterium and its photosynthetic adaptation to extreme terrestrial habitat.</title>
        <authorList>
            <person name="Shang J."/>
        </authorList>
    </citation>
    <scope>NUCLEOTIDE SEQUENCE [LARGE SCALE GENOMIC DNA]</scope>
    <source>
        <strain evidence="1 2">CCNUN1</strain>
    </source>
</reference>
<dbReference type="KEGG" id="nfl:COO91_01009"/>
<proteinExistence type="predicted"/>
<evidence type="ECO:0000313" key="1">
    <source>
        <dbReference type="EMBL" id="AUB35144.1"/>
    </source>
</evidence>
<gene>
    <name evidence="1" type="ORF">COO91_01009</name>
</gene>
<name>A0A2K8SI62_9NOSO</name>
<dbReference type="Proteomes" id="UP000232003">
    <property type="component" value="Chromosome"/>
</dbReference>
<accession>A0A2K8SI62</accession>
<evidence type="ECO:0000313" key="2">
    <source>
        <dbReference type="Proteomes" id="UP000232003"/>
    </source>
</evidence>
<keyword evidence="2" id="KW-1185">Reference proteome</keyword>